<feature type="transmembrane region" description="Helical" evidence="6">
    <location>
        <begin position="478"/>
        <end position="499"/>
    </location>
</feature>
<feature type="transmembrane region" description="Helical" evidence="6">
    <location>
        <begin position="286"/>
        <end position="304"/>
    </location>
</feature>
<evidence type="ECO:0000313" key="7">
    <source>
        <dbReference type="EMBL" id="EWG07972.1"/>
    </source>
</evidence>
<dbReference type="PANTHER" id="PTHR42770:SF7">
    <property type="entry name" value="MEMBRANE PROTEIN"/>
    <property type="match status" value="1"/>
</dbReference>
<dbReference type="Gene3D" id="1.20.1740.10">
    <property type="entry name" value="Amino acid/polyamine transporter I"/>
    <property type="match status" value="1"/>
</dbReference>
<dbReference type="EMBL" id="ASRH01000002">
    <property type="protein sequence ID" value="EWG07972.1"/>
    <property type="molecule type" value="Genomic_DNA"/>
</dbReference>
<feature type="transmembrane region" description="Helical" evidence="6">
    <location>
        <begin position="341"/>
        <end position="367"/>
    </location>
</feature>
<feature type="transmembrane region" description="Helical" evidence="6">
    <location>
        <begin position="21"/>
        <end position="40"/>
    </location>
</feature>
<feature type="transmembrane region" description="Helical" evidence="6">
    <location>
        <begin position="388"/>
        <end position="408"/>
    </location>
</feature>
<sequence length="521" mass="56278">MVVSKRTIFVRESSGLIKQVNLLDAVMLNIGNMSAGVALFESISPYINSQNNPTIGGPGGVLWIASLIGLVLAIPQLILYTTLNRRIARTGGDYVWISRSLSGGIGATMAIALMIESLAYFALVAFFSVSSVNAVLCTIGGVDHSSTLLSLASNVFVNPYGNPTLFQKAIFYLIGAVFFGLIIALNVFRAKWGYNVVTALGIFSFATLAIAMVVIAASSPFQQRIEPFLSAEGISVPQVPYAIVPKVNWAYTLLLLPIFALYTYPWMQAGPAVSAEFKNTQKVAKLNLLIALAITGFFVTVGFLEMDAVAGYYFNYYAYGTFVYNFWDVAIALASNPALQWLIGLGAIVWNFYVLSYGVIVFSRYIFALSFDRVLPEKLSEVNKYGSPVYAHLLDLIVTLGLLAIPVFSTSAAVSLYGATILGALYFAVVSVAGLVYGVKNNLRVLQVAGGISAVYFAFLTYEAAVNPVFGFFSEVDGVPLTIIFVVGVLVLGALVYLYSKHQNAKRGIDISLAFKEIPPE</sequence>
<feature type="transmembrane region" description="Helical" evidence="6">
    <location>
        <begin position="414"/>
        <end position="438"/>
    </location>
</feature>
<dbReference type="PATRIC" id="fig|1326980.6.peg.587"/>
<accession>W7KYW5</accession>
<evidence type="ECO:0000256" key="1">
    <source>
        <dbReference type="ARBA" id="ARBA00004651"/>
    </source>
</evidence>
<feature type="transmembrane region" description="Helical" evidence="6">
    <location>
        <begin position="169"/>
        <end position="188"/>
    </location>
</feature>
<proteinExistence type="predicted"/>
<dbReference type="InterPro" id="IPR002293">
    <property type="entry name" value="AA/rel_permease1"/>
</dbReference>
<evidence type="ECO:0000256" key="3">
    <source>
        <dbReference type="ARBA" id="ARBA00022692"/>
    </source>
</evidence>
<evidence type="ECO:0000256" key="4">
    <source>
        <dbReference type="ARBA" id="ARBA00022989"/>
    </source>
</evidence>
<dbReference type="InterPro" id="IPR050367">
    <property type="entry name" value="APC_superfamily"/>
</dbReference>
<protein>
    <submittedName>
        <fullName evidence="7">Amino acid permease-associated protein</fullName>
    </submittedName>
</protein>
<name>W7KYW5_9CREN</name>
<feature type="transmembrane region" description="Helical" evidence="6">
    <location>
        <begin position="445"/>
        <end position="466"/>
    </location>
</feature>
<feature type="transmembrane region" description="Helical" evidence="6">
    <location>
        <begin position="60"/>
        <end position="83"/>
    </location>
</feature>
<dbReference type="Proteomes" id="UP000054284">
    <property type="component" value="Unassembled WGS sequence"/>
</dbReference>
<reference evidence="7 8" key="1">
    <citation type="journal article" date="2014" name="Genome Announc.">
        <title>Draft Genome Sequence of the Sulfolobales Archaeon AZ1, Obtained through Metagenomic Analysis of a Mexican Hot Spring.</title>
        <authorList>
            <person name="Servin-Garciduenas L.E."/>
            <person name="Martinez-Romero E."/>
        </authorList>
    </citation>
    <scope>NUCLEOTIDE SEQUENCE [LARGE SCALE GENOMIC DNA]</scope>
    <source>
        <strain evidence="7">AZ1-illumnia</strain>
    </source>
</reference>
<dbReference type="PIRSF" id="PIRSF006060">
    <property type="entry name" value="AA_transporter"/>
    <property type="match status" value="1"/>
</dbReference>
<dbReference type="Pfam" id="PF13520">
    <property type="entry name" value="AA_permease_2"/>
    <property type="match status" value="1"/>
</dbReference>
<gene>
    <name evidence="7" type="ORF">ASUL_02974</name>
</gene>
<feature type="transmembrane region" description="Helical" evidence="6">
    <location>
        <begin position="249"/>
        <end position="266"/>
    </location>
</feature>
<dbReference type="GO" id="GO:0022857">
    <property type="term" value="F:transmembrane transporter activity"/>
    <property type="evidence" value="ECO:0007669"/>
    <property type="project" value="InterPro"/>
</dbReference>
<dbReference type="GO" id="GO:0005886">
    <property type="term" value="C:plasma membrane"/>
    <property type="evidence" value="ECO:0007669"/>
    <property type="project" value="UniProtKB-SubCell"/>
</dbReference>
<keyword evidence="3 6" id="KW-0812">Transmembrane</keyword>
<keyword evidence="4 6" id="KW-1133">Transmembrane helix</keyword>
<comment type="subcellular location">
    <subcellularLocation>
        <location evidence="1">Cell membrane</location>
        <topology evidence="1">Multi-pass membrane protein</topology>
    </subcellularLocation>
</comment>
<dbReference type="PANTHER" id="PTHR42770">
    <property type="entry name" value="AMINO ACID TRANSPORTER-RELATED"/>
    <property type="match status" value="1"/>
</dbReference>
<comment type="caution">
    <text evidence="7">The sequence shown here is derived from an EMBL/GenBank/DDBJ whole genome shotgun (WGS) entry which is preliminary data.</text>
</comment>
<organism evidence="7 8">
    <name type="scientific">Candidatus Aramenus sulfurataquae</name>
    <dbReference type="NCBI Taxonomy" id="1326980"/>
    <lineage>
        <taxon>Archaea</taxon>
        <taxon>Thermoproteota</taxon>
        <taxon>Thermoprotei</taxon>
        <taxon>Sulfolobales</taxon>
        <taxon>Sulfolobaceae</taxon>
        <taxon>Candidatus Aramenus</taxon>
    </lineage>
</organism>
<dbReference type="AlphaFoldDB" id="W7KYW5"/>
<evidence type="ECO:0000256" key="2">
    <source>
        <dbReference type="ARBA" id="ARBA00022475"/>
    </source>
</evidence>
<evidence type="ECO:0000256" key="5">
    <source>
        <dbReference type="ARBA" id="ARBA00023136"/>
    </source>
</evidence>
<feature type="transmembrane region" description="Helical" evidence="6">
    <location>
        <begin position="194"/>
        <end position="217"/>
    </location>
</feature>
<keyword evidence="2" id="KW-1003">Cell membrane</keyword>
<feature type="transmembrane region" description="Helical" evidence="6">
    <location>
        <begin position="104"/>
        <end position="127"/>
    </location>
</feature>
<evidence type="ECO:0000256" key="6">
    <source>
        <dbReference type="SAM" id="Phobius"/>
    </source>
</evidence>
<keyword evidence="8" id="KW-1185">Reference proteome</keyword>
<evidence type="ECO:0000313" key="8">
    <source>
        <dbReference type="Proteomes" id="UP000054284"/>
    </source>
</evidence>
<keyword evidence="5 6" id="KW-0472">Membrane</keyword>